<organism evidence="3 4">
    <name type="scientific">Periplaneta americana</name>
    <name type="common">American cockroach</name>
    <name type="synonym">Blatta americana</name>
    <dbReference type="NCBI Taxonomy" id="6978"/>
    <lineage>
        <taxon>Eukaryota</taxon>
        <taxon>Metazoa</taxon>
        <taxon>Ecdysozoa</taxon>
        <taxon>Arthropoda</taxon>
        <taxon>Hexapoda</taxon>
        <taxon>Insecta</taxon>
        <taxon>Pterygota</taxon>
        <taxon>Neoptera</taxon>
        <taxon>Polyneoptera</taxon>
        <taxon>Dictyoptera</taxon>
        <taxon>Blattodea</taxon>
        <taxon>Blattoidea</taxon>
        <taxon>Blattidae</taxon>
        <taxon>Blattinae</taxon>
        <taxon>Periplaneta</taxon>
    </lineage>
</organism>
<dbReference type="EMBL" id="JAJSOF020000042">
    <property type="protein sequence ID" value="KAJ4425749.1"/>
    <property type="molecule type" value="Genomic_DNA"/>
</dbReference>
<reference evidence="3 4" key="1">
    <citation type="journal article" date="2022" name="Allergy">
        <title>Genome assembly and annotation of Periplaneta americana reveal a comprehensive cockroach allergen profile.</title>
        <authorList>
            <person name="Wang L."/>
            <person name="Xiong Q."/>
            <person name="Saelim N."/>
            <person name="Wang L."/>
            <person name="Nong W."/>
            <person name="Wan A.T."/>
            <person name="Shi M."/>
            <person name="Liu X."/>
            <person name="Cao Q."/>
            <person name="Hui J.H.L."/>
            <person name="Sookrung N."/>
            <person name="Leung T.F."/>
            <person name="Tungtrongchitr A."/>
            <person name="Tsui S.K.W."/>
        </authorList>
    </citation>
    <scope>NUCLEOTIDE SEQUENCE [LARGE SCALE GENOMIC DNA]</scope>
    <source>
        <strain evidence="3">PWHHKU_190912</strain>
    </source>
</reference>
<comment type="caution">
    <text evidence="3">The sequence shown here is derived from an EMBL/GenBank/DDBJ whole genome shotgun (WGS) entry which is preliminary data.</text>
</comment>
<proteinExistence type="predicted"/>
<evidence type="ECO:0000259" key="2">
    <source>
        <dbReference type="Pfam" id="PF01498"/>
    </source>
</evidence>
<evidence type="ECO:0000313" key="3">
    <source>
        <dbReference type="EMBL" id="KAJ4425749.1"/>
    </source>
</evidence>
<dbReference type="InterPro" id="IPR036397">
    <property type="entry name" value="RNaseH_sf"/>
</dbReference>
<feature type="region of interest" description="Disordered" evidence="1">
    <location>
        <begin position="104"/>
        <end position="131"/>
    </location>
</feature>
<evidence type="ECO:0000313" key="4">
    <source>
        <dbReference type="Proteomes" id="UP001148838"/>
    </source>
</evidence>
<dbReference type="Pfam" id="PF01498">
    <property type="entry name" value="HTH_Tnp_Tc3_2"/>
    <property type="match status" value="1"/>
</dbReference>
<accession>A0ABQ8RVQ7</accession>
<name>A0ABQ8RVQ7_PERAM</name>
<protein>
    <recommendedName>
        <fullName evidence="2">Transposase Tc1-like domain-containing protein</fullName>
    </recommendedName>
</protein>
<dbReference type="Gene3D" id="3.30.420.10">
    <property type="entry name" value="Ribonuclease H-like superfamily/Ribonuclease H"/>
    <property type="match status" value="1"/>
</dbReference>
<sequence>MPCPSQTSGFNVPNYVRWKASWKKSSLASGKGKDTRYAIGLLCTIGERYLEENKEVNIVFVDLQKASDKVNWNKLMGILKKIGVDWKETRLFSNLHMKQVEVRTGEEMSEGSEIGRGPGSQKEGSNDEGSFQQKWEHLVRTSGEITKKETYEVLCVEYGILWGRNIDITQSEEKRLETFEMWIPVWRRMECVKWTDRIIRNEATLERVDKERMMLKLIRKRKRNWLSHWLRRNCLLKDALEGMVNGRRVRGRRRYQMIEGIKIYKYYVETKRKAERRKIGESWVCSERPKVGIVSVMWLQFLGFLRSTVRVYHRFREIGGYSRRPGSGRKQVTSACDDHFIVLNTLRDRHSTAVETRRVLQEIRQVNVSERTVKGRLDECGLNSRRPAKGPELLQQHPVERLRFAHIHNNWNMGEWRRVLFTDESRFSLQMDVKEYGEEKENVFLHVPSVHVSVSKVDQYIEEVPIEHMVLYAPLTGEEFLLMHHNATRIVDQFLHDVGLNRMAWPARSPDINPIEHVWDILGNRVRSHLPPHSNLQQLRIFYVKNGIESTRLSSRI</sequence>
<keyword evidence="4" id="KW-1185">Reference proteome</keyword>
<feature type="domain" description="Transposase Tc1-like" evidence="2">
    <location>
        <begin position="341"/>
        <end position="409"/>
    </location>
</feature>
<dbReference type="Proteomes" id="UP001148838">
    <property type="component" value="Unassembled WGS sequence"/>
</dbReference>
<evidence type="ECO:0000256" key="1">
    <source>
        <dbReference type="SAM" id="MobiDB-lite"/>
    </source>
</evidence>
<dbReference type="InterPro" id="IPR002492">
    <property type="entry name" value="Transposase_Tc1-like"/>
</dbReference>
<gene>
    <name evidence="3" type="ORF">ANN_27945</name>
</gene>